<evidence type="ECO:0000256" key="1">
    <source>
        <dbReference type="SAM" id="MobiDB-lite"/>
    </source>
</evidence>
<proteinExistence type="predicted"/>
<evidence type="ECO:0000313" key="2">
    <source>
        <dbReference type="EMBL" id="BAW22498.1"/>
    </source>
</evidence>
<reference evidence="2 3" key="1">
    <citation type="submission" date="2015-11" db="EMBL/GenBank/DDBJ databases">
        <title>Complete genome sequencing of a biphenyl-degrading bacterium, Pseudomonas putida KF715 (=NBRC110667).</title>
        <authorList>
            <person name="Suenaga H."/>
            <person name="Fujihara N."/>
            <person name="Watanabe T."/>
            <person name="Hirose J."/>
            <person name="Kimura N."/>
            <person name="Yamazoe A."/>
            <person name="Hosoyama A."/>
            <person name="Shimodaira J."/>
            <person name="Furukawa K."/>
        </authorList>
    </citation>
    <scope>NUCLEOTIDE SEQUENCE [LARGE SCALE GENOMIC DNA]</scope>
    <source>
        <strain evidence="2 3">KF715</strain>
    </source>
</reference>
<protein>
    <submittedName>
        <fullName evidence="2">Sensory box protein/GGDEF family protein</fullName>
    </submittedName>
</protein>
<feature type="region of interest" description="Disordered" evidence="1">
    <location>
        <begin position="39"/>
        <end position="58"/>
    </location>
</feature>
<organism evidence="2 3">
    <name type="scientific">Pseudomonas putida</name>
    <name type="common">Arthrobacter siderocapsulatus</name>
    <dbReference type="NCBI Taxonomy" id="303"/>
    <lineage>
        <taxon>Bacteria</taxon>
        <taxon>Pseudomonadati</taxon>
        <taxon>Pseudomonadota</taxon>
        <taxon>Gammaproteobacteria</taxon>
        <taxon>Pseudomonadales</taxon>
        <taxon>Pseudomonadaceae</taxon>
        <taxon>Pseudomonas</taxon>
    </lineage>
</organism>
<sequence length="71" mass="7200">MAKGVDRRVAQADQGQLVFAAIVDELHGVTFLLVGRGRTPDPVGAGSPANTGEAGAMHRGVFFAGKPAPTG</sequence>
<evidence type="ECO:0000313" key="3">
    <source>
        <dbReference type="Proteomes" id="UP000218731"/>
    </source>
</evidence>
<gene>
    <name evidence="2" type="ORF">KF715C_ch19250</name>
</gene>
<accession>A0A1L7NAK7</accession>
<dbReference type="EMBL" id="AP015029">
    <property type="protein sequence ID" value="BAW22498.1"/>
    <property type="molecule type" value="Genomic_DNA"/>
</dbReference>
<dbReference type="Proteomes" id="UP000218731">
    <property type="component" value="Chromosome 1"/>
</dbReference>
<name>A0A1L7NAK7_PSEPU</name>
<dbReference type="AlphaFoldDB" id="A0A1L7NAK7"/>